<dbReference type="eggNOG" id="COG2204">
    <property type="taxonomic scope" value="Bacteria"/>
</dbReference>
<dbReference type="Gene3D" id="1.10.8.60">
    <property type="match status" value="1"/>
</dbReference>
<name>E4TVD5_MARTH</name>
<keyword evidence="1 7" id="KW-0597">Phosphoprotein</keyword>
<feature type="domain" description="Response regulatory" evidence="9">
    <location>
        <begin position="3"/>
        <end position="117"/>
    </location>
</feature>
<evidence type="ECO:0000256" key="6">
    <source>
        <dbReference type="ARBA" id="ARBA00023163"/>
    </source>
</evidence>
<dbReference type="Gene3D" id="3.40.50.300">
    <property type="entry name" value="P-loop containing nucleotide triphosphate hydrolases"/>
    <property type="match status" value="1"/>
</dbReference>
<sequence>MSKILLIDDEASIRQTLKEILEYEKYQVEEVANGADGLKKIENEHYDLVLCDIKMPKMDGMELLNAVYEKGIEIPFIMISAHGTIDNAVEATKKGAFDFISKPPDLNRLLVSVRNALDKSSLMAETKTLRKKVSKKYEMIGSSKELEEVKETIAKVASTDARVLIIGENGTGKELVARQIHEQSDRAKSAMVEVNCAAIPSELIESELFGHEKGSFTSAVKQRIGKFEQATGGTLFLDEIGDMPLSAQAKVLRALQENKINRVGGDKDIKVDVRIIAATNKNLKDAIENGEFREDLFHRLSVIRINVPPLKDRKDDIPELVEKFLSDIAEEHGSKKKSIDKDALTQLKEYNWSGNIRELRNVVERLIILGADTITAQDVKKYIE</sequence>
<keyword evidence="5" id="KW-0805">Transcription regulation</keyword>
<dbReference type="KEGG" id="mtt:Ftrac_0050"/>
<reference evidence="10 11" key="1">
    <citation type="journal article" date="2011" name="Stand. Genomic Sci.">
        <title>Complete genome sequence of Marivirga tractuosa type strain (H-43).</title>
        <authorList>
            <person name="Pagani I."/>
            <person name="Chertkov O."/>
            <person name="Lapidus A."/>
            <person name="Lucas S."/>
            <person name="Del Rio T.G."/>
            <person name="Tice H."/>
            <person name="Copeland A."/>
            <person name="Cheng J.F."/>
            <person name="Nolan M."/>
            <person name="Saunders E."/>
            <person name="Pitluck S."/>
            <person name="Held B."/>
            <person name="Goodwin L."/>
            <person name="Liolios K."/>
            <person name="Ovchinikova G."/>
            <person name="Ivanova N."/>
            <person name="Mavromatis K."/>
            <person name="Pati A."/>
            <person name="Chen A."/>
            <person name="Palaniappan K."/>
            <person name="Land M."/>
            <person name="Hauser L."/>
            <person name="Jeffries C.D."/>
            <person name="Detter J.C."/>
            <person name="Han C."/>
            <person name="Tapia R."/>
            <person name="Ngatchou-Djao O.D."/>
            <person name="Rohde M."/>
            <person name="Goker M."/>
            <person name="Spring S."/>
            <person name="Sikorski J."/>
            <person name="Woyke T."/>
            <person name="Bristow J."/>
            <person name="Eisen J.A."/>
            <person name="Markowitz V."/>
            <person name="Hugenholtz P."/>
            <person name="Klenk H.P."/>
            <person name="Kyrpides N.C."/>
        </authorList>
    </citation>
    <scope>NUCLEOTIDE SEQUENCE [LARGE SCALE GENOMIC DNA]</scope>
    <source>
        <strain evidence="11">ATCC 23168 / DSM 4126 / NBRC 15989 / NCIMB 1408 / VKM B-1430 / H-43</strain>
    </source>
</reference>
<proteinExistence type="predicted"/>
<dbReference type="AlphaFoldDB" id="E4TVD5"/>
<dbReference type="GO" id="GO:0006355">
    <property type="term" value="P:regulation of DNA-templated transcription"/>
    <property type="evidence" value="ECO:0007669"/>
    <property type="project" value="InterPro"/>
</dbReference>
<dbReference type="GO" id="GO:0005524">
    <property type="term" value="F:ATP binding"/>
    <property type="evidence" value="ECO:0007669"/>
    <property type="project" value="UniProtKB-KW"/>
</dbReference>
<dbReference type="PANTHER" id="PTHR32071:SF17">
    <property type="entry name" value="TRANSCRIPTIONAL REGULATOR (NTRC FAMILY)"/>
    <property type="match status" value="1"/>
</dbReference>
<evidence type="ECO:0000256" key="5">
    <source>
        <dbReference type="ARBA" id="ARBA00023015"/>
    </source>
</evidence>
<keyword evidence="2" id="KW-0547">Nucleotide-binding</keyword>
<keyword evidence="3" id="KW-0067">ATP-binding</keyword>
<feature type="modified residue" description="4-aspartylphosphate" evidence="7">
    <location>
        <position position="52"/>
    </location>
</feature>
<dbReference type="Gene3D" id="3.40.50.2300">
    <property type="match status" value="1"/>
</dbReference>
<organism evidence="10 11">
    <name type="scientific">Marivirga tractuosa (strain ATCC 23168 / DSM 4126 / NBRC 15989 / NCIMB 1408 / VKM B-1430 / H-43)</name>
    <name type="common">Microscilla tractuosa</name>
    <name type="synonym">Flexibacter tractuosus</name>
    <dbReference type="NCBI Taxonomy" id="643867"/>
    <lineage>
        <taxon>Bacteria</taxon>
        <taxon>Pseudomonadati</taxon>
        <taxon>Bacteroidota</taxon>
        <taxon>Cytophagia</taxon>
        <taxon>Cytophagales</taxon>
        <taxon>Marivirgaceae</taxon>
        <taxon>Marivirga</taxon>
    </lineage>
</organism>
<dbReference type="InterPro" id="IPR003593">
    <property type="entry name" value="AAA+_ATPase"/>
</dbReference>
<feature type="domain" description="Sigma-54 factor interaction" evidence="8">
    <location>
        <begin position="139"/>
        <end position="368"/>
    </location>
</feature>
<dbReference type="SUPFAM" id="SSF52172">
    <property type="entry name" value="CheY-like"/>
    <property type="match status" value="1"/>
</dbReference>
<dbReference type="InterPro" id="IPR027417">
    <property type="entry name" value="P-loop_NTPase"/>
</dbReference>
<dbReference type="InterPro" id="IPR058031">
    <property type="entry name" value="AAA_lid_NorR"/>
</dbReference>
<gene>
    <name evidence="10" type="ordered locus">Ftrac_0050</name>
</gene>
<dbReference type="PROSITE" id="PS50110">
    <property type="entry name" value="RESPONSE_REGULATORY"/>
    <property type="match status" value="1"/>
</dbReference>
<evidence type="ECO:0000313" key="11">
    <source>
        <dbReference type="Proteomes" id="UP000008720"/>
    </source>
</evidence>
<evidence type="ECO:0000259" key="8">
    <source>
        <dbReference type="PROSITE" id="PS50045"/>
    </source>
</evidence>
<dbReference type="FunFam" id="3.40.50.2300:FF:000018">
    <property type="entry name" value="DNA-binding transcriptional regulator NtrC"/>
    <property type="match status" value="1"/>
</dbReference>
<dbReference type="STRING" id="643867.Ftrac_0050"/>
<evidence type="ECO:0000256" key="1">
    <source>
        <dbReference type="ARBA" id="ARBA00022553"/>
    </source>
</evidence>
<keyword evidence="6" id="KW-0804">Transcription</keyword>
<dbReference type="Pfam" id="PF25601">
    <property type="entry name" value="AAA_lid_14"/>
    <property type="match status" value="1"/>
</dbReference>
<dbReference type="Pfam" id="PF00072">
    <property type="entry name" value="Response_reg"/>
    <property type="match status" value="1"/>
</dbReference>
<dbReference type="RefSeq" id="WP_013452218.1">
    <property type="nucleotide sequence ID" value="NC_014759.1"/>
</dbReference>
<dbReference type="InterPro" id="IPR001789">
    <property type="entry name" value="Sig_transdc_resp-reg_receiver"/>
</dbReference>
<dbReference type="SUPFAM" id="SSF52540">
    <property type="entry name" value="P-loop containing nucleoside triphosphate hydrolases"/>
    <property type="match status" value="1"/>
</dbReference>
<dbReference type="InterPro" id="IPR002078">
    <property type="entry name" value="Sigma_54_int"/>
</dbReference>
<dbReference type="EMBL" id="CP002349">
    <property type="protein sequence ID" value="ADR20067.1"/>
    <property type="molecule type" value="Genomic_DNA"/>
</dbReference>
<dbReference type="SMART" id="SM00448">
    <property type="entry name" value="REC"/>
    <property type="match status" value="1"/>
</dbReference>
<dbReference type="CDD" id="cd00009">
    <property type="entry name" value="AAA"/>
    <property type="match status" value="1"/>
</dbReference>
<dbReference type="SMART" id="SM00382">
    <property type="entry name" value="AAA"/>
    <property type="match status" value="1"/>
</dbReference>
<evidence type="ECO:0000256" key="4">
    <source>
        <dbReference type="ARBA" id="ARBA00023012"/>
    </source>
</evidence>
<keyword evidence="11" id="KW-1185">Reference proteome</keyword>
<evidence type="ECO:0000313" key="10">
    <source>
        <dbReference type="EMBL" id="ADR20067.1"/>
    </source>
</evidence>
<protein>
    <submittedName>
        <fullName evidence="10">Two component, sigma54 specific, transcriptional regulator, Fis family</fullName>
    </submittedName>
</protein>
<evidence type="ECO:0000259" key="9">
    <source>
        <dbReference type="PROSITE" id="PS50110"/>
    </source>
</evidence>
<dbReference type="PANTHER" id="PTHR32071">
    <property type="entry name" value="TRANSCRIPTIONAL REGULATORY PROTEIN"/>
    <property type="match status" value="1"/>
</dbReference>
<dbReference type="HOGENOM" id="CLU_000445_0_6_10"/>
<dbReference type="PROSITE" id="PS50045">
    <property type="entry name" value="SIGMA54_INTERACT_4"/>
    <property type="match status" value="1"/>
</dbReference>
<dbReference type="OrthoDB" id="9782110at2"/>
<accession>E4TVD5</accession>
<dbReference type="InterPro" id="IPR011006">
    <property type="entry name" value="CheY-like_superfamily"/>
</dbReference>
<dbReference type="Proteomes" id="UP000008720">
    <property type="component" value="Chromosome"/>
</dbReference>
<keyword evidence="4" id="KW-0902">Two-component regulatory system</keyword>
<dbReference type="GO" id="GO:0000160">
    <property type="term" value="P:phosphorelay signal transduction system"/>
    <property type="evidence" value="ECO:0007669"/>
    <property type="project" value="UniProtKB-KW"/>
</dbReference>
<evidence type="ECO:0000256" key="7">
    <source>
        <dbReference type="PROSITE-ProRule" id="PRU00169"/>
    </source>
</evidence>
<dbReference type="Pfam" id="PF00158">
    <property type="entry name" value="Sigma54_activat"/>
    <property type="match status" value="1"/>
</dbReference>
<dbReference type="FunFam" id="3.40.50.300:FF:000006">
    <property type="entry name" value="DNA-binding transcriptional regulator NtrC"/>
    <property type="match status" value="1"/>
</dbReference>
<evidence type="ECO:0000256" key="2">
    <source>
        <dbReference type="ARBA" id="ARBA00022741"/>
    </source>
</evidence>
<evidence type="ECO:0000256" key="3">
    <source>
        <dbReference type="ARBA" id="ARBA00022840"/>
    </source>
</evidence>